<proteinExistence type="predicted"/>
<organism evidence="1 2">
    <name type="scientific">Halobacillus salinarum</name>
    <dbReference type="NCBI Taxonomy" id="2932257"/>
    <lineage>
        <taxon>Bacteria</taxon>
        <taxon>Bacillati</taxon>
        <taxon>Bacillota</taxon>
        <taxon>Bacilli</taxon>
        <taxon>Bacillales</taxon>
        <taxon>Bacillaceae</taxon>
        <taxon>Halobacillus</taxon>
    </lineage>
</organism>
<evidence type="ECO:0000313" key="2">
    <source>
        <dbReference type="Proteomes" id="UP000831787"/>
    </source>
</evidence>
<evidence type="ECO:0000313" key="1">
    <source>
        <dbReference type="EMBL" id="UOQ43323.1"/>
    </source>
</evidence>
<reference evidence="1 2" key="1">
    <citation type="submission" date="2022-04" db="EMBL/GenBank/DDBJ databases">
        <title>Halobacillus sp. isolated from saltern.</title>
        <authorList>
            <person name="Won M."/>
            <person name="Lee C.-M."/>
            <person name="Woen H.-Y."/>
            <person name="Kwon S.-W."/>
        </authorList>
    </citation>
    <scope>NUCLEOTIDE SEQUENCE [LARGE SCALE GENOMIC DNA]</scope>
    <source>
        <strain evidence="1 2">SSBR10-3</strain>
    </source>
</reference>
<keyword evidence="2" id="KW-1185">Reference proteome</keyword>
<dbReference type="RefSeq" id="WP_244708682.1">
    <property type="nucleotide sequence ID" value="NZ_CP095073.1"/>
</dbReference>
<name>A0ABY4EHF7_9BACI</name>
<dbReference type="Proteomes" id="UP000831787">
    <property type="component" value="Chromosome"/>
</dbReference>
<protein>
    <submittedName>
        <fullName evidence="1">Uncharacterized protein</fullName>
    </submittedName>
</protein>
<dbReference type="EMBL" id="CP095073">
    <property type="protein sequence ID" value="UOQ43323.1"/>
    <property type="molecule type" value="Genomic_DNA"/>
</dbReference>
<gene>
    <name evidence="1" type="ORF">MUN89_15540</name>
</gene>
<dbReference type="InterPro" id="IPR054845">
    <property type="entry name" value="Exosporium_prot_C"/>
</dbReference>
<accession>A0ABY4EHF7</accession>
<sequence>MYYTKACHKGGSCDKAKVSHSHSEANGYYPSSSTNVPVILSQVNFQTAVEAEVHLPTPAKEIKSIKKNVSLKQCNVLKHPFREDQVKLFITGIVHKNIQYVEACSGTVKDYSVDIPFTGSDDVKIYKPVFQSQSQTTSTTEYKNASCNHHGSNSHQTSSFTYESFNEPITCKLNYSDVIELDLFEDFDRFGRFNTIIEKMEVNLWLYLLQNQPTGNCSDDTSHKPHKPCHKHKHKWIWAKRGSNPCARRLTGVELRPCVAPNETNRNKKCR</sequence>
<dbReference type="NCBIfam" id="NF045794">
    <property type="entry name" value="CsxC_fam"/>
    <property type="match status" value="1"/>
</dbReference>